<feature type="transmembrane region" description="Helical" evidence="1">
    <location>
        <begin position="37"/>
        <end position="58"/>
    </location>
</feature>
<keyword evidence="1" id="KW-0812">Transmembrane</keyword>
<proteinExistence type="predicted"/>
<sequence>MAASPTSDGKFIITYPPMVKKYRVCSPATRLKMPTPLTIFLTIIETGIILSTLALFAYGYPNATRDALWEGGVHQFNSNPKLRIYFYANHLEPPDIPYIWSQR</sequence>
<organism evidence="2 3">
    <name type="scientific">Cadophora malorum</name>
    <dbReference type="NCBI Taxonomy" id="108018"/>
    <lineage>
        <taxon>Eukaryota</taxon>
        <taxon>Fungi</taxon>
        <taxon>Dikarya</taxon>
        <taxon>Ascomycota</taxon>
        <taxon>Pezizomycotina</taxon>
        <taxon>Leotiomycetes</taxon>
        <taxon>Helotiales</taxon>
        <taxon>Ploettnerulaceae</taxon>
        <taxon>Cadophora</taxon>
    </lineage>
</organism>
<evidence type="ECO:0000256" key="1">
    <source>
        <dbReference type="SAM" id="Phobius"/>
    </source>
</evidence>
<comment type="caution">
    <text evidence="2">The sequence shown here is derived from an EMBL/GenBank/DDBJ whole genome shotgun (WGS) entry which is preliminary data.</text>
</comment>
<protein>
    <submittedName>
        <fullName evidence="2">Uncharacterized protein</fullName>
    </submittedName>
</protein>
<evidence type="ECO:0000313" key="2">
    <source>
        <dbReference type="EMBL" id="KAG4421834.1"/>
    </source>
</evidence>
<dbReference type="EMBL" id="JAFJYH010000059">
    <property type="protein sequence ID" value="KAG4421834.1"/>
    <property type="molecule type" value="Genomic_DNA"/>
</dbReference>
<accession>A0A8H7THQ9</accession>
<dbReference type="OrthoDB" id="5352400at2759"/>
<dbReference type="Proteomes" id="UP000664132">
    <property type="component" value="Unassembled WGS sequence"/>
</dbReference>
<name>A0A8H7THQ9_9HELO</name>
<evidence type="ECO:0000313" key="3">
    <source>
        <dbReference type="Proteomes" id="UP000664132"/>
    </source>
</evidence>
<reference evidence="2" key="1">
    <citation type="submission" date="2021-02" db="EMBL/GenBank/DDBJ databases">
        <title>Genome sequence Cadophora malorum strain M34.</title>
        <authorList>
            <person name="Stefanovic E."/>
            <person name="Vu D."/>
            <person name="Scully C."/>
            <person name="Dijksterhuis J."/>
            <person name="Roader J."/>
            <person name="Houbraken J."/>
        </authorList>
    </citation>
    <scope>NUCLEOTIDE SEQUENCE</scope>
    <source>
        <strain evidence="2">M34</strain>
    </source>
</reference>
<keyword evidence="1" id="KW-1133">Transmembrane helix</keyword>
<dbReference type="AlphaFoldDB" id="A0A8H7THQ9"/>
<keyword evidence="3" id="KW-1185">Reference proteome</keyword>
<keyword evidence="1" id="KW-0472">Membrane</keyword>
<gene>
    <name evidence="2" type="ORF">IFR04_005084</name>
</gene>